<dbReference type="EMBL" id="MU129245">
    <property type="protein sequence ID" value="KAF9504263.1"/>
    <property type="molecule type" value="Genomic_DNA"/>
</dbReference>
<keyword evidence="2" id="KW-0479">Metal-binding</keyword>
<evidence type="ECO:0000313" key="4">
    <source>
        <dbReference type="EMBL" id="KAF9504263.1"/>
    </source>
</evidence>
<name>A0A9P6DMH3_9AGAM</name>
<evidence type="ECO:0000313" key="6">
    <source>
        <dbReference type="Proteomes" id="UP000886523"/>
    </source>
</evidence>
<comment type="cofactor">
    <cofactor evidence="1">
        <name>a divalent metal cation</name>
        <dbReference type="ChEBI" id="CHEBI:60240"/>
    </cofactor>
</comment>
<feature type="non-terminal residue" evidence="5">
    <location>
        <position position="157"/>
    </location>
</feature>
<dbReference type="EMBL" id="MU129245">
    <property type="protein sequence ID" value="KAF9504264.1"/>
    <property type="molecule type" value="Genomic_DNA"/>
</dbReference>
<feature type="non-terminal residue" evidence="5">
    <location>
        <position position="1"/>
    </location>
</feature>
<keyword evidence="6" id="KW-1185">Reference proteome</keyword>
<dbReference type="AlphaFoldDB" id="A0A9P6DMH3"/>
<dbReference type="GO" id="GO:0046872">
    <property type="term" value="F:metal ion binding"/>
    <property type="evidence" value="ECO:0007669"/>
    <property type="project" value="UniProtKB-KW"/>
</dbReference>
<evidence type="ECO:0000256" key="1">
    <source>
        <dbReference type="ARBA" id="ARBA00001968"/>
    </source>
</evidence>
<evidence type="ECO:0000313" key="5">
    <source>
        <dbReference type="EMBL" id="KAF9504264.1"/>
    </source>
</evidence>
<reference evidence="5" key="1">
    <citation type="journal article" date="2020" name="Nat. Commun.">
        <title>Large-scale genome sequencing of mycorrhizal fungi provides insights into the early evolution of symbiotic traits.</title>
        <authorList>
            <person name="Miyauchi S."/>
            <person name="Kiss E."/>
            <person name="Kuo A."/>
            <person name="Drula E."/>
            <person name="Kohler A."/>
            <person name="Sanchez-Garcia M."/>
            <person name="Morin E."/>
            <person name="Andreopoulos B."/>
            <person name="Barry K.W."/>
            <person name="Bonito G."/>
            <person name="Buee M."/>
            <person name="Carver A."/>
            <person name="Chen C."/>
            <person name="Cichocki N."/>
            <person name="Clum A."/>
            <person name="Culley D."/>
            <person name="Crous P.W."/>
            <person name="Fauchery L."/>
            <person name="Girlanda M."/>
            <person name="Hayes R.D."/>
            <person name="Keri Z."/>
            <person name="LaButti K."/>
            <person name="Lipzen A."/>
            <person name="Lombard V."/>
            <person name="Magnuson J."/>
            <person name="Maillard F."/>
            <person name="Murat C."/>
            <person name="Nolan M."/>
            <person name="Ohm R.A."/>
            <person name="Pangilinan J."/>
            <person name="Pereira M.F."/>
            <person name="Perotto S."/>
            <person name="Peter M."/>
            <person name="Pfister S."/>
            <person name="Riley R."/>
            <person name="Sitrit Y."/>
            <person name="Stielow J.B."/>
            <person name="Szollosi G."/>
            <person name="Zifcakova L."/>
            <person name="Stursova M."/>
            <person name="Spatafora J.W."/>
            <person name="Tedersoo L."/>
            <person name="Vaario L.M."/>
            <person name="Yamada A."/>
            <person name="Yan M."/>
            <person name="Wang P."/>
            <person name="Xu J."/>
            <person name="Bruns T."/>
            <person name="Baldrian P."/>
            <person name="Vilgalys R."/>
            <person name="Dunand C."/>
            <person name="Henrissat B."/>
            <person name="Grigoriev I.V."/>
            <person name="Hibbett D."/>
            <person name="Nagy L.G."/>
            <person name="Martin F.M."/>
        </authorList>
    </citation>
    <scope>NUCLEOTIDE SEQUENCE</scope>
    <source>
        <strain evidence="5">UP504</strain>
    </source>
</reference>
<dbReference type="InterPro" id="IPR027806">
    <property type="entry name" value="HARBI1_dom"/>
</dbReference>
<dbReference type="OrthoDB" id="3233403at2759"/>
<accession>A0A9P6DMH3</accession>
<dbReference type="Proteomes" id="UP000886523">
    <property type="component" value="Unassembled WGS sequence"/>
</dbReference>
<gene>
    <name evidence="4" type="ORF">BS47DRAFT_1245052</name>
    <name evidence="5" type="ORF">BS47DRAFT_1253849</name>
</gene>
<comment type="caution">
    <text evidence="5">The sequence shown here is derived from an EMBL/GenBank/DDBJ whole genome shotgun (WGS) entry which is preliminary data.</text>
</comment>
<feature type="domain" description="DDE Tnp4" evidence="3">
    <location>
        <begin position="86"/>
        <end position="157"/>
    </location>
</feature>
<evidence type="ECO:0000259" key="3">
    <source>
        <dbReference type="Pfam" id="PF13359"/>
    </source>
</evidence>
<dbReference type="Pfam" id="PF13359">
    <property type="entry name" value="DDE_Tnp_4"/>
    <property type="match status" value="1"/>
</dbReference>
<proteinExistence type="predicted"/>
<protein>
    <recommendedName>
        <fullName evidence="3">DDE Tnp4 domain-containing protein</fullName>
    </recommendedName>
</protein>
<organism evidence="5 6">
    <name type="scientific">Hydnum rufescens UP504</name>
    <dbReference type="NCBI Taxonomy" id="1448309"/>
    <lineage>
        <taxon>Eukaryota</taxon>
        <taxon>Fungi</taxon>
        <taxon>Dikarya</taxon>
        <taxon>Basidiomycota</taxon>
        <taxon>Agaricomycotina</taxon>
        <taxon>Agaricomycetes</taxon>
        <taxon>Cantharellales</taxon>
        <taxon>Hydnaceae</taxon>
        <taxon>Hydnum</taxon>
    </lineage>
</organism>
<evidence type="ECO:0000256" key="2">
    <source>
        <dbReference type="ARBA" id="ARBA00022723"/>
    </source>
</evidence>
<sequence length="157" mass="17656">VEVQFAAFLQHFGSSNQHHLNTACECNIGAGTVFLYVDHVIQALGDLGPHFIKWPDQTRCAEIHKAFGEQGFPGAIGAINGSLIHFVEVPAVDGSYYYCHKKFFGANIQAMVDHEGYFTSYDIGWPASQNDIVIFKKSSIWLERHKFFEPDKYLLAD</sequence>